<dbReference type="InterPro" id="IPR002110">
    <property type="entry name" value="Ankyrin_rpt"/>
</dbReference>
<dbReference type="InParanoid" id="D7T7V9"/>
<reference evidence="10" key="1">
    <citation type="journal article" date="2007" name="Nature">
        <title>The grapevine genome sequence suggests ancestral hexaploidization in major angiosperm phyla.</title>
        <authorList>
            <consortium name="The French-Italian Public Consortium for Grapevine Genome Characterization."/>
            <person name="Jaillon O."/>
            <person name="Aury J.-M."/>
            <person name="Noel B."/>
            <person name="Policriti A."/>
            <person name="Clepet C."/>
            <person name="Casagrande A."/>
            <person name="Choisne N."/>
            <person name="Aubourg S."/>
            <person name="Vitulo N."/>
            <person name="Jubin C."/>
            <person name="Vezzi A."/>
            <person name="Legeai F."/>
            <person name="Hugueney P."/>
            <person name="Dasilva C."/>
            <person name="Horner D."/>
            <person name="Mica E."/>
            <person name="Jublot D."/>
            <person name="Poulain J."/>
            <person name="Bruyere C."/>
            <person name="Billault A."/>
            <person name="Segurens B."/>
            <person name="Gouyvenoux M."/>
            <person name="Ugarte E."/>
            <person name="Cattonaro F."/>
            <person name="Anthouard V."/>
            <person name="Vico V."/>
            <person name="Del Fabbro C."/>
            <person name="Alaux M."/>
            <person name="Di Gaspero G."/>
            <person name="Dumas V."/>
            <person name="Felice N."/>
            <person name="Paillard S."/>
            <person name="Juman I."/>
            <person name="Moroldo M."/>
            <person name="Scalabrin S."/>
            <person name="Canaguier A."/>
            <person name="Le Clainche I."/>
            <person name="Malacrida G."/>
            <person name="Durand E."/>
            <person name="Pesole G."/>
            <person name="Laucou V."/>
            <person name="Chatelet P."/>
            <person name="Merdinoglu D."/>
            <person name="Delledonne M."/>
            <person name="Pezzotti M."/>
            <person name="Lecharny A."/>
            <person name="Scarpelli C."/>
            <person name="Artiguenave F."/>
            <person name="Pe M.E."/>
            <person name="Valle G."/>
            <person name="Morgante M."/>
            <person name="Caboche M."/>
            <person name="Adam-Blondon A.-F."/>
            <person name="Weissenbach J."/>
            <person name="Quetier F."/>
            <person name="Wincker P."/>
        </authorList>
    </citation>
    <scope>NUCLEOTIDE SEQUENCE [LARGE SCALE GENOMIC DNA]</scope>
    <source>
        <strain evidence="10">cv. Pinot noir / PN40024</strain>
    </source>
</reference>
<proteinExistence type="predicted"/>
<organism evidence="9 10">
    <name type="scientific">Vitis vinifera</name>
    <name type="common">Grape</name>
    <dbReference type="NCBI Taxonomy" id="29760"/>
    <lineage>
        <taxon>Eukaryota</taxon>
        <taxon>Viridiplantae</taxon>
        <taxon>Streptophyta</taxon>
        <taxon>Embryophyta</taxon>
        <taxon>Tracheophyta</taxon>
        <taxon>Spermatophyta</taxon>
        <taxon>Magnoliopsida</taxon>
        <taxon>eudicotyledons</taxon>
        <taxon>Gunneridae</taxon>
        <taxon>Pentapetalae</taxon>
        <taxon>rosids</taxon>
        <taxon>Vitales</taxon>
        <taxon>Vitaceae</taxon>
        <taxon>Viteae</taxon>
        <taxon>Vitis</taxon>
    </lineage>
</organism>
<evidence type="ECO:0000256" key="3">
    <source>
        <dbReference type="ARBA" id="ARBA00022737"/>
    </source>
</evidence>
<dbReference type="PaxDb" id="29760-VIT_16s0039g02690.t01"/>
<dbReference type="EMBL" id="FN595750">
    <property type="protein sequence ID" value="CBI26580.3"/>
    <property type="molecule type" value="Genomic_DNA"/>
</dbReference>
<evidence type="ECO:0000256" key="2">
    <source>
        <dbReference type="ARBA" id="ARBA00022692"/>
    </source>
</evidence>
<keyword evidence="6 7" id="KW-0472">Membrane</keyword>
<feature type="transmembrane region" description="Helical" evidence="7">
    <location>
        <begin position="185"/>
        <end position="203"/>
    </location>
</feature>
<dbReference type="SUPFAM" id="SSF48403">
    <property type="entry name" value="Ankyrin repeat"/>
    <property type="match status" value="1"/>
</dbReference>
<keyword evidence="10" id="KW-1185">Reference proteome</keyword>
<feature type="transmembrane region" description="Helical" evidence="7">
    <location>
        <begin position="272"/>
        <end position="293"/>
    </location>
</feature>
<dbReference type="ExpressionAtlas" id="D7T7V9">
    <property type="expression patterns" value="baseline and differential"/>
</dbReference>
<dbReference type="InterPro" id="IPR026961">
    <property type="entry name" value="PGG_dom"/>
</dbReference>
<comment type="subcellular location">
    <subcellularLocation>
        <location evidence="1">Membrane</location>
        <topology evidence="1">Multi-pass membrane protein</topology>
    </subcellularLocation>
</comment>
<feature type="transmembrane region" description="Helical" evidence="7">
    <location>
        <begin position="337"/>
        <end position="353"/>
    </location>
</feature>
<evidence type="ECO:0000256" key="6">
    <source>
        <dbReference type="ARBA" id="ARBA00023136"/>
    </source>
</evidence>
<dbReference type="STRING" id="29760.D7T7V9"/>
<evidence type="ECO:0000313" key="9">
    <source>
        <dbReference type="EMBL" id="CBI26580.3"/>
    </source>
</evidence>
<feature type="domain" description="PGG" evidence="8">
    <location>
        <begin position="182"/>
        <end position="283"/>
    </location>
</feature>
<dbReference type="eggNOG" id="KOG0504">
    <property type="taxonomic scope" value="Eukaryota"/>
</dbReference>
<dbReference type="OMA" id="HVKLYCI"/>
<sequence length="392" mass="44112">MKGKVNVVRVILSACKECIEDVTVQKEIALHLAVKNSQYEAVRVLVEKVREMRREDVLNMKDEHGNTILHLATWRKQRQAKFLLGDATIPGSGVTEVNLMNNSGLTALDVLLIFPSEAGDREIKEILHSAGAKRAQDIAFPPFGTQNHARLNSTTTVETCPMQPNNLVNYFRFHRGRDSPGEARSALLVIAVLVATATYQVGLSPPGGVWQDNSGTNQSNSTATNKAHFAGQSIFSSLGIISFGIFVLFNSIGFSVSLYMISILTSKFPMRFELQICLLAMFFTYNTAIITISPDNLKIFLIVLTSILPLTVCLVAKWVREYVKKITKLAADMVNRIKLLQIPIFILPVPLFWRLFFNSYIFSFFFNDLRCVICILYRKKKKSLYPAWLQDH</sequence>
<protein>
    <recommendedName>
        <fullName evidence="8">PGG domain-containing protein</fullName>
    </recommendedName>
</protein>
<dbReference type="InterPro" id="IPR036770">
    <property type="entry name" value="Ankyrin_rpt-contain_sf"/>
</dbReference>
<keyword evidence="2 7" id="KW-0812">Transmembrane</keyword>
<evidence type="ECO:0000256" key="7">
    <source>
        <dbReference type="SAM" id="Phobius"/>
    </source>
</evidence>
<dbReference type="AlphaFoldDB" id="D7T7V9"/>
<dbReference type="PANTHER" id="PTHR24186:SF56">
    <property type="entry name" value="PGG DOMAIN-CONTAINING PROTEIN"/>
    <property type="match status" value="1"/>
</dbReference>
<evidence type="ECO:0000256" key="5">
    <source>
        <dbReference type="ARBA" id="ARBA00023043"/>
    </source>
</evidence>
<evidence type="ECO:0000313" key="10">
    <source>
        <dbReference type="Proteomes" id="UP000009183"/>
    </source>
</evidence>
<dbReference type="OrthoDB" id="674805at2759"/>
<dbReference type="Pfam" id="PF12796">
    <property type="entry name" value="Ank_2"/>
    <property type="match status" value="1"/>
</dbReference>
<gene>
    <name evidence="9" type="ordered locus">VIT_16s0039g02690</name>
</gene>
<dbReference type="Pfam" id="PF13962">
    <property type="entry name" value="PGG"/>
    <property type="match status" value="1"/>
</dbReference>
<dbReference type="HOGENOM" id="CLU_000134_47_0_1"/>
<evidence type="ECO:0000259" key="8">
    <source>
        <dbReference type="Pfam" id="PF13962"/>
    </source>
</evidence>
<keyword evidence="5" id="KW-0040">ANK repeat</keyword>
<keyword evidence="3" id="KW-0677">Repeat</keyword>
<evidence type="ECO:0000256" key="1">
    <source>
        <dbReference type="ARBA" id="ARBA00004141"/>
    </source>
</evidence>
<dbReference type="GO" id="GO:0005886">
    <property type="term" value="C:plasma membrane"/>
    <property type="evidence" value="ECO:0000318"/>
    <property type="project" value="GO_Central"/>
</dbReference>
<feature type="transmembrane region" description="Helical" evidence="7">
    <location>
        <begin position="234"/>
        <end position="260"/>
    </location>
</feature>
<name>D7T7V9_VITVI</name>
<dbReference type="Gene3D" id="1.25.40.20">
    <property type="entry name" value="Ankyrin repeat-containing domain"/>
    <property type="match status" value="1"/>
</dbReference>
<evidence type="ECO:0000256" key="4">
    <source>
        <dbReference type="ARBA" id="ARBA00022989"/>
    </source>
</evidence>
<dbReference type="PANTHER" id="PTHR24186">
    <property type="entry name" value="PROTEIN PHOSPHATASE 1 REGULATORY SUBUNIT"/>
    <property type="match status" value="1"/>
</dbReference>
<feature type="transmembrane region" description="Helical" evidence="7">
    <location>
        <begin position="299"/>
        <end position="316"/>
    </location>
</feature>
<keyword evidence="4 7" id="KW-1133">Transmembrane helix</keyword>
<dbReference type="Proteomes" id="UP000009183">
    <property type="component" value="Chromosome 16"/>
</dbReference>
<accession>D7T7V9</accession>